<evidence type="ECO:0000313" key="16">
    <source>
        <dbReference type="EnsemblMetazoa" id="CLYHEMP012017.1"/>
    </source>
</evidence>
<dbReference type="Pfam" id="PF00057">
    <property type="entry name" value="Ldl_recept_a"/>
    <property type="match status" value="1"/>
</dbReference>
<dbReference type="Gene3D" id="2.120.10.30">
    <property type="entry name" value="TolB, C-terminal domain"/>
    <property type="match status" value="4"/>
</dbReference>
<feature type="repeat" description="LDL-receptor class B" evidence="11">
    <location>
        <begin position="384"/>
        <end position="427"/>
    </location>
</feature>
<feature type="repeat" description="LDL-receptor class B" evidence="11">
    <location>
        <begin position="471"/>
        <end position="515"/>
    </location>
</feature>
<evidence type="ECO:0000256" key="7">
    <source>
        <dbReference type="ARBA" id="ARBA00023157"/>
    </source>
</evidence>
<evidence type="ECO:0000256" key="12">
    <source>
        <dbReference type="SAM" id="MobiDB-lite"/>
    </source>
</evidence>
<dbReference type="SUPFAM" id="SSF57424">
    <property type="entry name" value="LDL receptor-like module"/>
    <property type="match status" value="1"/>
</dbReference>
<keyword evidence="7 10" id="KW-1015">Disulfide bond</keyword>
<keyword evidence="9" id="KW-0325">Glycoprotein</keyword>
<name>A0A7M5VCV1_9CNID</name>
<dbReference type="InterPro" id="IPR050778">
    <property type="entry name" value="Cueball_EGF_LRP_Nidogen"/>
</dbReference>
<dbReference type="InterPro" id="IPR011042">
    <property type="entry name" value="6-blade_b-propeller_TolB-like"/>
</dbReference>
<dbReference type="SUPFAM" id="SSF57196">
    <property type="entry name" value="EGF/Laminin"/>
    <property type="match status" value="3"/>
</dbReference>
<dbReference type="Proteomes" id="UP000594262">
    <property type="component" value="Unplaced"/>
</dbReference>
<evidence type="ECO:0000256" key="4">
    <source>
        <dbReference type="ARBA" id="ARBA00022729"/>
    </source>
</evidence>
<evidence type="ECO:0000259" key="15">
    <source>
        <dbReference type="PROSITE" id="PS01186"/>
    </source>
</evidence>
<dbReference type="PROSITE" id="PS51120">
    <property type="entry name" value="LDLRB"/>
    <property type="match status" value="5"/>
</dbReference>
<dbReference type="EnsemblMetazoa" id="CLYHEMT012017.1">
    <property type="protein sequence ID" value="CLYHEMP012017.1"/>
    <property type="gene ID" value="CLYHEMG012017"/>
</dbReference>
<evidence type="ECO:0000256" key="3">
    <source>
        <dbReference type="ARBA" id="ARBA00022583"/>
    </source>
</evidence>
<feature type="disulfide bond" evidence="10">
    <location>
        <begin position="1332"/>
        <end position="1344"/>
    </location>
</feature>
<feature type="repeat" description="LDL-receptor class B" evidence="11">
    <location>
        <begin position="428"/>
        <end position="470"/>
    </location>
</feature>
<dbReference type="FunFam" id="2.120.10.30:FF:000241">
    <property type="entry name" value="Low-density lipoprotein receptor-related protein 6"/>
    <property type="match status" value="2"/>
</dbReference>
<evidence type="ECO:0000256" key="14">
    <source>
        <dbReference type="SAM" id="SignalP"/>
    </source>
</evidence>
<evidence type="ECO:0000313" key="17">
    <source>
        <dbReference type="Proteomes" id="UP000594262"/>
    </source>
</evidence>
<dbReference type="PANTHER" id="PTHR46513">
    <property type="entry name" value="VITELLOGENIN RECEPTOR-LIKE PROTEIN-RELATED-RELATED"/>
    <property type="match status" value="1"/>
</dbReference>
<sequence>MRVAVLCCLICLITECACKSNAILFMTDEFVQKYDDSSSDDIIPISPQLKLLNDFDYDFEMQTIYFITDSTYIYSLNIITKDTKLLLKSANEIHHLAVDWVTKKIYFTDNRNRISVINNDGSMLKVLFQRKIATLRGIRVSPRHGYLFFADAGDDKKIERANMDGSNNMVVVNSDIGLLSSISVDPLDDLIYWADVWEGKIEMINMDGTGREVIMEIPRNIWGAISSLAVFKEEVFLTSSGSNQDNVEAGIFRCNRTVLETTQDWFNCSMIIKGLPFYSAAKPFGKGSQESIQSPCRYKKGGCSQLCLLKPLEEKKRYACACPTGYKLLEDGASCSTSFSKFLVFATRLDLRVVSLDVQNKVDSILPVEVYKNMKAVDYDPVDKMIYWTDDLSYGVILRTFVNGSVVETVIPKGYTKPDHLAIDWIARNLYWTCPEYKKIYVSRLNGSSSKVIISEDLEEPRDIVVDPGDGRLYWSDWGEENPKIESANLDGTNRTTLVSQDIKWPNGVALDYKRRFLYWIDGGTSKIEYYSLTEKKRYKLEVGSPHGFGISILGDVIYWTDRQQRTLYQWDVNTKLQEETIYNVPDIKGIKAVDTNLKYGDNPCGKNNFDCSHLCFYKPSHGAYCSCPPGYYLRGNKKDCNAIDGYLLCSTHTSINMIWMDSPETSPTPKVLDIGITHIATLSQMKRVLWVEESEDGNPASSAIRSAPLNGSAVKDVIQTGFSSHIGGIAVDWLSKNVYWSQQKLRRIEVSRLDGSYKRIVVNDIGGMITKIAIDPTIGQMYWLQSNKGETYSVYRAQLDGSSPQPLSTFKEKPFGLAVDVATNRVYWLTEKFIATALWDGSQNKTIYSTKATSTGGGLVLFKDHLYLCEIEPVLLKPTVASIHKETGIKKTINTKITFSNLCHDISVYHSSLQKGTNVCTYDNGGCEQLCFPSNMTSRTCGCQSHFTLNVNDNTTCLGPKTFLLVSQKNSIVRYSLADKSNIAVNLKSVHPDIGMARYNLKTQTIYWIDYNQNGIFYQSSKGEIRPLDLCDPYARPVKFTIDFLSNTLYWSNDTNPAISYVRLDDDGTLNASARCGIVFQNSNFYPTKLIAVPERGLMVFFNERSRSVNPTEPFNTLEIISMDGTNHRMLVNFTNLFRYDITVDASKERVYWLHSREKIHINTISLKGTNLKMSFELNPEQVEVLNVAVLDDTMFWIDRGKANGRDEYLKWRTLLPTPDKGMAPIYSNKDWDYSGTKDLVAVQQDRFNELHPCNINNGGCSHLCYSVSMTPLLSKCGCPLGYGFVDKDKKRCQELKEADCFVRCNGRCQKNATCSELKPCFDENLDCSLCVGVNFQCFTGSCVVHQSRICDGKKNCLHGEDEQNCPTPPVPPSTTTIPTTTEPIMYITEHRTSIYTEYTAGIVSGAILTSFVFICALYFACRLRQKKAAMLNSAKTENLLREAASFKVTHSNKETVNILTQKQLQENSSGLITDSVFTDSYASSSDLSRLQQRITKQPSFSMRYVTGSSTNVTDTNVAPPYNPPPTIASSDGISLASINEYTHPDDDITDEEDDDVISEISKLTLGYIPAPPATPIYCPSEVDSCLVSAMDSVSVCQDNEPHRPYTRTNNLYDRRRRKTSRADSRSCSCDDHSAMSGFSQNTNHRPSVPPCSECSYCSTSDIYLPMGGRLKPPSSYHPPSMVSEESAYTSRTLPRHLRPGSSRPLLPSLASGISRCSSETSIVTVRHKDELPFVNENDMTGNYYNEYGPPPSPGGPSSPVEFPPDMNNFEDFVEEEALENDILMEPPR</sequence>
<feature type="disulfide bond" evidence="10">
    <location>
        <begin position="1352"/>
        <end position="1367"/>
    </location>
</feature>
<evidence type="ECO:0000256" key="10">
    <source>
        <dbReference type="PROSITE-ProRule" id="PRU00124"/>
    </source>
</evidence>
<accession>A0A7M5VCV1</accession>
<dbReference type="SMART" id="SM00181">
    <property type="entry name" value="EGF"/>
    <property type="match status" value="4"/>
</dbReference>
<feature type="repeat" description="LDL-receptor class B" evidence="11">
    <location>
        <begin position="145"/>
        <end position="188"/>
    </location>
</feature>
<dbReference type="InterPro" id="IPR002172">
    <property type="entry name" value="LDrepeatLR_classA_rpt"/>
</dbReference>
<dbReference type="InterPro" id="IPR036055">
    <property type="entry name" value="LDL_receptor-like_sf"/>
</dbReference>
<keyword evidence="6 13" id="KW-0472">Membrane</keyword>
<dbReference type="Gene3D" id="4.10.400.10">
    <property type="entry name" value="Low-density Lipoprotein Receptor"/>
    <property type="match status" value="1"/>
</dbReference>
<proteinExistence type="predicted"/>
<keyword evidence="4 14" id="KW-0732">Signal</keyword>
<dbReference type="Pfam" id="PF00058">
    <property type="entry name" value="Ldl_recept_b"/>
    <property type="match status" value="2"/>
</dbReference>
<feature type="region of interest" description="Disordered" evidence="12">
    <location>
        <begin position="1743"/>
        <end position="1769"/>
    </location>
</feature>
<keyword evidence="5" id="KW-0677">Repeat</keyword>
<dbReference type="PROSITE" id="PS01209">
    <property type="entry name" value="LDLRA_1"/>
    <property type="match status" value="1"/>
</dbReference>
<evidence type="ECO:0000256" key="13">
    <source>
        <dbReference type="SAM" id="Phobius"/>
    </source>
</evidence>
<dbReference type="RefSeq" id="XP_066929303.1">
    <property type="nucleotide sequence ID" value="XM_067073202.1"/>
</dbReference>
<dbReference type="Pfam" id="PF14670">
    <property type="entry name" value="FXa_inhibition"/>
    <property type="match status" value="1"/>
</dbReference>
<evidence type="ECO:0000256" key="1">
    <source>
        <dbReference type="ARBA" id="ARBA00004167"/>
    </source>
</evidence>
<keyword evidence="8" id="KW-0675">Receptor</keyword>
<feature type="transmembrane region" description="Helical" evidence="13">
    <location>
        <begin position="1400"/>
        <end position="1423"/>
    </location>
</feature>
<feature type="chain" id="PRO_5029482422" description="EGF-like domain-containing protein" evidence="14">
    <location>
        <begin position="19"/>
        <end position="1790"/>
    </location>
</feature>
<dbReference type="GeneID" id="136816874"/>
<keyword evidence="13" id="KW-1133">Transmembrane helix</keyword>
<dbReference type="PANTHER" id="PTHR46513:SF41">
    <property type="entry name" value="LOW-DENSITY LIPOPROTEIN RECEPTOR-RELATED PROTEIN"/>
    <property type="match status" value="1"/>
</dbReference>
<dbReference type="InterPro" id="IPR032485">
    <property type="entry name" value="LRP1-like_beta_prop"/>
</dbReference>
<evidence type="ECO:0000256" key="8">
    <source>
        <dbReference type="ARBA" id="ARBA00023170"/>
    </source>
</evidence>
<keyword evidence="17" id="KW-1185">Reference proteome</keyword>
<dbReference type="SMART" id="SM00192">
    <property type="entry name" value="LDLa"/>
    <property type="match status" value="1"/>
</dbReference>
<comment type="subcellular location">
    <subcellularLocation>
        <location evidence="1">Membrane</location>
        <topology evidence="1">Single-pass membrane protein</topology>
    </subcellularLocation>
</comment>
<keyword evidence="2" id="KW-0245">EGF-like domain</keyword>
<dbReference type="InterPro" id="IPR000033">
    <property type="entry name" value="LDLR_classB_rpt"/>
</dbReference>
<evidence type="ECO:0000256" key="9">
    <source>
        <dbReference type="ARBA" id="ARBA00023180"/>
    </source>
</evidence>
<dbReference type="InterPro" id="IPR023415">
    <property type="entry name" value="LDLR_class-A_CS"/>
</dbReference>
<dbReference type="SMART" id="SM00135">
    <property type="entry name" value="LY"/>
    <property type="match status" value="11"/>
</dbReference>
<dbReference type="PROSITE" id="PS50068">
    <property type="entry name" value="LDLRA_2"/>
    <property type="match status" value="1"/>
</dbReference>
<dbReference type="CDD" id="cd00112">
    <property type="entry name" value="LDLa"/>
    <property type="match status" value="1"/>
</dbReference>
<dbReference type="InterPro" id="IPR000742">
    <property type="entry name" value="EGF"/>
</dbReference>
<evidence type="ECO:0000256" key="2">
    <source>
        <dbReference type="ARBA" id="ARBA00022536"/>
    </source>
</evidence>
<keyword evidence="13" id="KW-0812">Transmembrane</keyword>
<feature type="domain" description="EGF-like" evidence="15">
    <location>
        <begin position="626"/>
        <end position="641"/>
    </location>
</feature>
<feature type="repeat" description="LDL-receptor class B" evidence="11">
    <location>
        <begin position="737"/>
        <end position="779"/>
    </location>
</feature>
<keyword evidence="3" id="KW-0254">Endocytosis</keyword>
<dbReference type="GO" id="GO:0016020">
    <property type="term" value="C:membrane"/>
    <property type="evidence" value="ECO:0007669"/>
    <property type="project" value="UniProtKB-SubCell"/>
</dbReference>
<evidence type="ECO:0000256" key="5">
    <source>
        <dbReference type="ARBA" id="ARBA00022737"/>
    </source>
</evidence>
<dbReference type="PROSITE" id="PS01186">
    <property type="entry name" value="EGF_2"/>
    <property type="match status" value="1"/>
</dbReference>
<reference evidence="16" key="1">
    <citation type="submission" date="2021-01" db="UniProtKB">
        <authorList>
            <consortium name="EnsemblMetazoa"/>
        </authorList>
    </citation>
    <scope>IDENTIFICATION</scope>
</reference>
<protein>
    <recommendedName>
        <fullName evidence="15">EGF-like domain-containing protein</fullName>
    </recommendedName>
</protein>
<comment type="caution">
    <text evidence="10">Lacks conserved residue(s) required for the propagation of feature annotation.</text>
</comment>
<evidence type="ECO:0000256" key="11">
    <source>
        <dbReference type="PROSITE-ProRule" id="PRU00461"/>
    </source>
</evidence>
<dbReference type="SUPFAM" id="SSF63825">
    <property type="entry name" value="YWTD domain"/>
    <property type="match status" value="4"/>
</dbReference>
<dbReference type="Pfam" id="PF16472">
    <property type="entry name" value="DUF5050"/>
    <property type="match status" value="1"/>
</dbReference>
<organism evidence="16 17">
    <name type="scientific">Clytia hemisphaerica</name>
    <dbReference type="NCBI Taxonomy" id="252671"/>
    <lineage>
        <taxon>Eukaryota</taxon>
        <taxon>Metazoa</taxon>
        <taxon>Cnidaria</taxon>
        <taxon>Hydrozoa</taxon>
        <taxon>Hydroidolina</taxon>
        <taxon>Leptothecata</taxon>
        <taxon>Obeliida</taxon>
        <taxon>Clytiidae</taxon>
        <taxon>Clytia</taxon>
    </lineage>
</organism>
<evidence type="ECO:0000256" key="6">
    <source>
        <dbReference type="ARBA" id="ARBA00023136"/>
    </source>
</evidence>
<dbReference type="OrthoDB" id="72419at2759"/>
<dbReference type="GO" id="GO:0006897">
    <property type="term" value="P:endocytosis"/>
    <property type="evidence" value="ECO:0007669"/>
    <property type="project" value="UniProtKB-KW"/>
</dbReference>
<feature type="signal peptide" evidence="14">
    <location>
        <begin position="1"/>
        <end position="18"/>
    </location>
</feature>